<dbReference type="AlphaFoldDB" id="A0AAD9V3F6"/>
<evidence type="ECO:0000313" key="3">
    <source>
        <dbReference type="Proteomes" id="UP001249851"/>
    </source>
</evidence>
<name>A0AAD9V3F6_ACRCE</name>
<dbReference type="PANTHER" id="PTHR46880">
    <property type="entry name" value="RAS-ASSOCIATING DOMAIN-CONTAINING PROTEIN"/>
    <property type="match status" value="1"/>
</dbReference>
<gene>
    <name evidence="2" type="ORF">P5673_017367</name>
</gene>
<evidence type="ECO:0000259" key="1">
    <source>
        <dbReference type="Pfam" id="PF05699"/>
    </source>
</evidence>
<dbReference type="InterPro" id="IPR012337">
    <property type="entry name" value="RNaseH-like_sf"/>
</dbReference>
<reference evidence="2" key="2">
    <citation type="journal article" date="2023" name="Science">
        <title>Genomic signatures of disease resistance in endangered staghorn corals.</title>
        <authorList>
            <person name="Vollmer S.V."/>
            <person name="Selwyn J.D."/>
            <person name="Despard B.A."/>
            <person name="Roesel C.L."/>
        </authorList>
    </citation>
    <scope>NUCLEOTIDE SEQUENCE</scope>
    <source>
        <strain evidence="2">K2</strain>
    </source>
</reference>
<dbReference type="PANTHER" id="PTHR46880:SF5">
    <property type="entry name" value="DUF4371 DOMAIN-CONTAINING PROTEIN"/>
    <property type="match status" value="1"/>
</dbReference>
<comment type="caution">
    <text evidence="2">The sequence shown here is derived from an EMBL/GenBank/DDBJ whole genome shotgun (WGS) entry which is preliminary data.</text>
</comment>
<dbReference type="InterPro" id="IPR008906">
    <property type="entry name" value="HATC_C_dom"/>
</dbReference>
<accession>A0AAD9V3F6</accession>
<dbReference type="EMBL" id="JARQWQ010000038">
    <property type="protein sequence ID" value="KAK2559818.1"/>
    <property type="molecule type" value="Genomic_DNA"/>
</dbReference>
<reference evidence="2" key="1">
    <citation type="journal article" date="2023" name="G3 (Bethesda)">
        <title>Whole genome assembly and annotation of the endangered Caribbean coral Acropora cervicornis.</title>
        <authorList>
            <person name="Selwyn J.D."/>
            <person name="Vollmer S.V."/>
        </authorList>
    </citation>
    <scope>NUCLEOTIDE SEQUENCE</scope>
    <source>
        <strain evidence="2">K2</strain>
    </source>
</reference>
<organism evidence="2 3">
    <name type="scientific">Acropora cervicornis</name>
    <name type="common">Staghorn coral</name>
    <dbReference type="NCBI Taxonomy" id="6130"/>
    <lineage>
        <taxon>Eukaryota</taxon>
        <taxon>Metazoa</taxon>
        <taxon>Cnidaria</taxon>
        <taxon>Anthozoa</taxon>
        <taxon>Hexacorallia</taxon>
        <taxon>Scleractinia</taxon>
        <taxon>Astrocoeniina</taxon>
        <taxon>Acroporidae</taxon>
        <taxon>Acropora</taxon>
    </lineage>
</organism>
<dbReference type="GO" id="GO:0046983">
    <property type="term" value="F:protein dimerization activity"/>
    <property type="evidence" value="ECO:0007669"/>
    <property type="project" value="InterPro"/>
</dbReference>
<dbReference type="Pfam" id="PF05699">
    <property type="entry name" value="Dimer_Tnp_hAT"/>
    <property type="match status" value="1"/>
</dbReference>
<feature type="domain" description="HAT C-terminal dimerisation" evidence="1">
    <location>
        <begin position="437"/>
        <end position="503"/>
    </location>
</feature>
<protein>
    <submittedName>
        <fullName evidence="2">Zinc finger protein 862</fullName>
    </submittedName>
</protein>
<proteinExistence type="predicted"/>
<keyword evidence="3" id="KW-1185">Reference proteome</keyword>
<dbReference type="SUPFAM" id="SSF53098">
    <property type="entry name" value="Ribonuclease H-like"/>
    <property type="match status" value="1"/>
</dbReference>
<sequence>MLQVKNGITLGETYLNDKRCREFIEAIAEIMELEARDAMNNSQPRFFSLMGDGGTDSSNKDLEIIYVRMLCNGEPVNKYLKIVELPNGTADGVIASFDQVLFKVGVNDWRNGLVSMGSDGAAVYTGVHNGVVAKLKQSVPWLLGIHCIAHNLELAILDCIKDEILLSSLRDMLQSVYKHYHYSPKALRELRELAEVMGEKIQKPGNLKGTRWVPHLHHALKVFLKDYKVIHSHFQNTVAAATSSADMQGRARKIIKEQEKFNTVLFACFILDVLECLSKLSMLFQKDNVTLTLAKDALEHTTLKLTAMLARPGPYLQEFLQNTGDKNIFQEIELKRGDQDLIQFNTTTKPRIINCIISYLENCFQSIQVTEPTLHALLVFDTSLWPDDRAELATYGEDKIHHLVQHFRPLLQRNNFDFEAVHEEWGGLKVCISNNFLDLNLTALWKRAFTNYIDRFCNILMLVEILLILPLSTACCERGFSLTGKIKSDWRSCLSVDILDCLMQVATEGPSVSDFDPHPALKSWSFLPSVLFTEGILIPLQDELSPAEIIKTWKPLLEALDKLSTEFTTSLMMYLIQNLSNDAKISESYKQSCYFAWINILLKAFSDITPTLMFNNNVSWVVILQVCLENPTTSSSLIPQILEKIRYVSDSLKDKIEHLLSVFLDKDHGESWNAVEKHQYFDLEELVAERKDKLELLSSSKQQDDTSSSDRGWKVSQGATQWQLIPFGEILGVSYITPTCLELSSHGEDSPNKEVAVECVNLTENHSVINREAVDETNDDDDDNDDNMSIANEESCQCAQDYEADVILVEDQNSESLEQDNAIGSISNKIYLF</sequence>
<dbReference type="Proteomes" id="UP001249851">
    <property type="component" value="Unassembled WGS sequence"/>
</dbReference>
<evidence type="ECO:0000313" key="2">
    <source>
        <dbReference type="EMBL" id="KAK2559818.1"/>
    </source>
</evidence>